<dbReference type="CDD" id="cd07814">
    <property type="entry name" value="SRPBCC_CalC_Aha1-like"/>
    <property type="match status" value="1"/>
</dbReference>
<protein>
    <submittedName>
        <fullName evidence="3">SRPBCC domain-containing protein</fullName>
    </submittedName>
</protein>
<proteinExistence type="inferred from homology"/>
<dbReference type="EMBL" id="JAVTTO010000004">
    <property type="protein sequence ID" value="MDT7833115.1"/>
    <property type="molecule type" value="Genomic_DNA"/>
</dbReference>
<dbReference type="Gene3D" id="3.30.530.20">
    <property type="match status" value="1"/>
</dbReference>
<sequence length="149" mass="17026">MEKTGSNTGFAIYHNFVIHATAKEVFDAVSLPEHLNNWWPLQSSGIPAVGNRYNFNFTDTYNWFGHVSTCEPSTSFFIKMTESDADWSPTTFGFELEEMDGGVSVKFSHTNWPQCNTEFKQSSYCWAILLNGLKNYVEKGIVIPFEDRE</sequence>
<dbReference type="Pfam" id="PF08327">
    <property type="entry name" value="AHSA1"/>
    <property type="match status" value="1"/>
</dbReference>
<gene>
    <name evidence="3" type="ORF">RQM59_12030</name>
</gene>
<dbReference type="InterPro" id="IPR013538">
    <property type="entry name" value="ASHA1/2-like_C"/>
</dbReference>
<dbReference type="SUPFAM" id="SSF55961">
    <property type="entry name" value="Bet v1-like"/>
    <property type="match status" value="1"/>
</dbReference>
<dbReference type="RefSeq" id="WP_349242365.1">
    <property type="nucleotide sequence ID" value="NZ_JAVTTO010000004.1"/>
</dbReference>
<evidence type="ECO:0000259" key="2">
    <source>
        <dbReference type="Pfam" id="PF08327"/>
    </source>
</evidence>
<dbReference type="InterPro" id="IPR023393">
    <property type="entry name" value="START-like_dom_sf"/>
</dbReference>
<evidence type="ECO:0000313" key="3">
    <source>
        <dbReference type="EMBL" id="MDT7833115.1"/>
    </source>
</evidence>
<evidence type="ECO:0000256" key="1">
    <source>
        <dbReference type="ARBA" id="ARBA00006817"/>
    </source>
</evidence>
<dbReference type="Proteomes" id="UP001257277">
    <property type="component" value="Unassembled WGS sequence"/>
</dbReference>
<comment type="similarity">
    <text evidence="1">Belongs to the AHA1 family.</text>
</comment>
<comment type="caution">
    <text evidence="3">The sequence shown here is derived from an EMBL/GenBank/DDBJ whole genome shotgun (WGS) entry which is preliminary data.</text>
</comment>
<evidence type="ECO:0000313" key="4">
    <source>
        <dbReference type="Proteomes" id="UP001257277"/>
    </source>
</evidence>
<reference evidence="3 4" key="1">
    <citation type="submission" date="2023-09" db="EMBL/GenBank/DDBJ databases">
        <title>Novel taxa isolated from Blanes Bay.</title>
        <authorList>
            <person name="Rey-Velasco X."/>
            <person name="Lucena T."/>
        </authorList>
    </citation>
    <scope>NUCLEOTIDE SEQUENCE [LARGE SCALE GENOMIC DNA]</scope>
    <source>
        <strain evidence="3 4">S356</strain>
    </source>
</reference>
<name>A0ABU3LHJ7_9FLAO</name>
<feature type="domain" description="Activator of Hsp90 ATPase homologue 1/2-like C-terminal" evidence="2">
    <location>
        <begin position="20"/>
        <end position="138"/>
    </location>
</feature>
<accession>A0ABU3LHJ7</accession>
<keyword evidence="4" id="KW-1185">Reference proteome</keyword>
<organism evidence="3 4">
    <name type="scientific">Asprobacillus argus</name>
    <dbReference type="NCBI Taxonomy" id="3076534"/>
    <lineage>
        <taxon>Bacteria</taxon>
        <taxon>Pseudomonadati</taxon>
        <taxon>Bacteroidota</taxon>
        <taxon>Flavobacteriia</taxon>
        <taxon>Flavobacteriales</taxon>
        <taxon>Flavobacteriaceae</taxon>
        <taxon>Asprobacillus</taxon>
    </lineage>
</organism>